<dbReference type="RefSeq" id="WP_253753256.1">
    <property type="nucleotide sequence ID" value="NZ_JAMZDZ010000001.1"/>
</dbReference>
<dbReference type="SUPFAM" id="SSF53474">
    <property type="entry name" value="alpha/beta-Hydrolases"/>
    <property type="match status" value="1"/>
</dbReference>
<dbReference type="InterPro" id="IPR052897">
    <property type="entry name" value="Sec-Metab_Biosynth_Hydrolase"/>
</dbReference>
<name>A0ABV8LNV3_9ACTN</name>
<evidence type="ECO:0000313" key="2">
    <source>
        <dbReference type="EMBL" id="MFC4132430.1"/>
    </source>
</evidence>
<proteinExistence type="predicted"/>
<sequence>MTDFVLIPGADGRAWYWHRVVPLLRERGHYAIAVDLPQSDDAGYDEYADAVLRATAGRPNPVLVAQSLAGFLAPVVAARTPVDRIVLVNAMVPAPEETAGQWWANVGHAEARGGKDFDLLDDFFHDVPADVTAEATAGPPTGPSETLFTEPWPLDAWPDVPTTFLQGIDDRFFPLEFQRRIVRRRLGLDLEEIPGGHLVALSRPEPLVDRLTGVDPA</sequence>
<dbReference type="GO" id="GO:0016787">
    <property type="term" value="F:hydrolase activity"/>
    <property type="evidence" value="ECO:0007669"/>
    <property type="project" value="UniProtKB-KW"/>
</dbReference>
<keyword evidence="2" id="KW-0378">Hydrolase</keyword>
<dbReference type="Gene3D" id="3.40.50.1820">
    <property type="entry name" value="alpha/beta hydrolase"/>
    <property type="match status" value="1"/>
</dbReference>
<protein>
    <submittedName>
        <fullName evidence="2">Alpha/beta fold hydrolase</fullName>
    </submittedName>
</protein>
<dbReference type="InterPro" id="IPR000073">
    <property type="entry name" value="AB_hydrolase_1"/>
</dbReference>
<accession>A0ABV8LNV3</accession>
<feature type="domain" description="AB hydrolase-1" evidence="1">
    <location>
        <begin position="4"/>
        <end position="209"/>
    </location>
</feature>
<dbReference type="PANTHER" id="PTHR37017:SF11">
    <property type="entry name" value="ESTERASE_LIPASE_THIOESTERASE DOMAIN-CONTAINING PROTEIN"/>
    <property type="match status" value="1"/>
</dbReference>
<organism evidence="2 3">
    <name type="scientific">Hamadaea flava</name>
    <dbReference type="NCBI Taxonomy" id="1742688"/>
    <lineage>
        <taxon>Bacteria</taxon>
        <taxon>Bacillati</taxon>
        <taxon>Actinomycetota</taxon>
        <taxon>Actinomycetes</taxon>
        <taxon>Micromonosporales</taxon>
        <taxon>Micromonosporaceae</taxon>
        <taxon>Hamadaea</taxon>
    </lineage>
</organism>
<dbReference type="EMBL" id="JBHSAY010000009">
    <property type="protein sequence ID" value="MFC4132430.1"/>
    <property type="molecule type" value="Genomic_DNA"/>
</dbReference>
<gene>
    <name evidence="2" type="ORF">ACFOZ4_17620</name>
</gene>
<dbReference type="Proteomes" id="UP001595816">
    <property type="component" value="Unassembled WGS sequence"/>
</dbReference>
<dbReference type="InterPro" id="IPR029058">
    <property type="entry name" value="AB_hydrolase_fold"/>
</dbReference>
<evidence type="ECO:0000313" key="3">
    <source>
        <dbReference type="Proteomes" id="UP001595816"/>
    </source>
</evidence>
<keyword evidence="3" id="KW-1185">Reference proteome</keyword>
<evidence type="ECO:0000259" key="1">
    <source>
        <dbReference type="Pfam" id="PF12697"/>
    </source>
</evidence>
<comment type="caution">
    <text evidence="2">The sequence shown here is derived from an EMBL/GenBank/DDBJ whole genome shotgun (WGS) entry which is preliminary data.</text>
</comment>
<dbReference type="Pfam" id="PF12697">
    <property type="entry name" value="Abhydrolase_6"/>
    <property type="match status" value="1"/>
</dbReference>
<dbReference type="PANTHER" id="PTHR37017">
    <property type="entry name" value="AB HYDROLASE-1 DOMAIN-CONTAINING PROTEIN-RELATED"/>
    <property type="match status" value="1"/>
</dbReference>
<reference evidence="3" key="1">
    <citation type="journal article" date="2019" name="Int. J. Syst. Evol. Microbiol.">
        <title>The Global Catalogue of Microorganisms (GCM) 10K type strain sequencing project: providing services to taxonomists for standard genome sequencing and annotation.</title>
        <authorList>
            <consortium name="The Broad Institute Genomics Platform"/>
            <consortium name="The Broad Institute Genome Sequencing Center for Infectious Disease"/>
            <person name="Wu L."/>
            <person name="Ma J."/>
        </authorList>
    </citation>
    <scope>NUCLEOTIDE SEQUENCE [LARGE SCALE GENOMIC DNA]</scope>
    <source>
        <strain evidence="3">CGMCC 4.7289</strain>
    </source>
</reference>